<evidence type="ECO:0000259" key="1">
    <source>
        <dbReference type="Pfam" id="PF01977"/>
    </source>
</evidence>
<evidence type="ECO:0000313" key="3">
    <source>
        <dbReference type="EMBL" id="CBX30508.1"/>
    </source>
</evidence>
<dbReference type="GO" id="GO:0046281">
    <property type="term" value="P:cinnamic acid catabolic process"/>
    <property type="evidence" value="ECO:0007669"/>
    <property type="project" value="TreeGrafter"/>
</dbReference>
<dbReference type="InterPro" id="IPR048304">
    <property type="entry name" value="UbiD_Rift_dom"/>
</dbReference>
<dbReference type="PANTHER" id="PTHR30108:SF17">
    <property type="entry name" value="FERULIC ACID DECARBOXYLASE 1"/>
    <property type="match status" value="1"/>
</dbReference>
<sequence length="469" mass="51832">MDCDLEASAICAMSQRTGGPAVQFNKVKGYKDGKLVGSLFAGPGFMYWPQVDRLMHGRLALSLGLEKDIDYEEFQETLIERKKAPIRAIEVDGGPCQEVIIEAKDVDLNKYPIPRLHDQDGGRYLTAQVVFVQDKEKQCTNSGIYRLMVGGRNKLVHGSIPRRTQPTHIEQIVEKAARKNEPVPFAIVIGAPPPVYAAAFMSLPATTDEYAIAGGLGANPVVLVKAKLSDIMVPVDAEMVLEGHIHPGEKMEEGPFGSISYYTSKMSNFVYDVKMITHRQKPLLPFIAEGAKPSDSMCIISCLHAAELLEYCRGTVFGSVIKWLTIPVEAKLTLAIVSLGAQRLPGFPARIARAIYTRSPYIRKVIFVDPDVGAQELAIALNDRVNKVNHGTNVFISPMGKPLGLTENHGFDGSLSSTWTTDATWRFDRPNEDKARRMTFEAAIPKDVRDRVVALWKKLDIPQEPVVMD</sequence>
<dbReference type="SUPFAM" id="SSF50475">
    <property type="entry name" value="FMN-binding split barrel"/>
    <property type="match status" value="1"/>
</dbReference>
<reference evidence="3" key="1">
    <citation type="journal article" date="2011" name="Environ. Microbiol.">
        <title>Genomic insights into the metabolic potential of the polycyclic aromatic hydrocarbon degrading sulfate-reducing Deltaproteobacterium N47.</title>
        <authorList>
            <person name="Bergmann F."/>
            <person name="Selesi D."/>
            <person name="Weinmaier T."/>
            <person name="Tischler P."/>
            <person name="Rattei T."/>
            <person name="Meckenstock R.U."/>
        </authorList>
    </citation>
    <scope>NUCLEOTIDE SEQUENCE</scope>
</reference>
<accession>E1YIW4</accession>
<gene>
    <name evidence="3" type="ORF">N47_K27480</name>
</gene>
<evidence type="ECO:0000259" key="2">
    <source>
        <dbReference type="Pfam" id="PF20695"/>
    </source>
</evidence>
<dbReference type="AlphaFoldDB" id="E1YIW4"/>
<dbReference type="GO" id="GO:0033494">
    <property type="term" value="P:ferulate metabolic process"/>
    <property type="evidence" value="ECO:0007669"/>
    <property type="project" value="TreeGrafter"/>
</dbReference>
<dbReference type="SUPFAM" id="SSF143968">
    <property type="entry name" value="UbiD C-terminal domain-like"/>
    <property type="match status" value="1"/>
</dbReference>
<dbReference type="GO" id="GO:0016831">
    <property type="term" value="F:carboxy-lyase activity"/>
    <property type="evidence" value="ECO:0007669"/>
    <property type="project" value="InterPro"/>
</dbReference>
<feature type="domain" description="3-octaprenyl-4-hydroxybenzoate carboxy-lyase-like Rift-related" evidence="1">
    <location>
        <begin position="92"/>
        <end position="289"/>
    </location>
</feature>
<dbReference type="InterPro" id="IPR049383">
    <property type="entry name" value="UbiD-like_N"/>
</dbReference>
<protein>
    <recommendedName>
        <fullName evidence="4">3-octaprenyl-4-hydroxybenzoate carboxy-lyase</fullName>
    </recommendedName>
</protein>
<dbReference type="Pfam" id="PF20695">
    <property type="entry name" value="UbiD_N"/>
    <property type="match status" value="1"/>
</dbReference>
<proteinExistence type="predicted"/>
<name>E1YIW4_9BACT</name>
<dbReference type="Pfam" id="PF01977">
    <property type="entry name" value="UbiD"/>
    <property type="match status" value="1"/>
</dbReference>
<evidence type="ECO:0008006" key="4">
    <source>
        <dbReference type="Google" id="ProtNLM"/>
    </source>
</evidence>
<dbReference type="GO" id="GO:0005737">
    <property type="term" value="C:cytoplasm"/>
    <property type="evidence" value="ECO:0007669"/>
    <property type="project" value="TreeGrafter"/>
</dbReference>
<dbReference type="PANTHER" id="PTHR30108">
    <property type="entry name" value="3-OCTAPRENYL-4-HYDROXYBENZOATE CARBOXY-LYASE-RELATED"/>
    <property type="match status" value="1"/>
</dbReference>
<feature type="domain" description="3-octaprenyl-4-hydroxybenzoate carboxy-lyase-like N-terminal" evidence="2">
    <location>
        <begin position="2"/>
        <end position="76"/>
    </location>
</feature>
<dbReference type="EMBL" id="FR695876">
    <property type="protein sequence ID" value="CBX30508.1"/>
    <property type="molecule type" value="Genomic_DNA"/>
</dbReference>
<dbReference type="InterPro" id="IPR002830">
    <property type="entry name" value="UbiD"/>
</dbReference>
<organism evidence="3">
    <name type="scientific">uncultured Desulfobacterium sp</name>
    <dbReference type="NCBI Taxonomy" id="201089"/>
    <lineage>
        <taxon>Bacteria</taxon>
        <taxon>Pseudomonadati</taxon>
        <taxon>Thermodesulfobacteriota</taxon>
        <taxon>Desulfobacteria</taxon>
        <taxon>Desulfobacterales</taxon>
        <taxon>Desulfobacteriaceae</taxon>
        <taxon>Desulfobacterium</taxon>
        <taxon>environmental samples</taxon>
    </lineage>
</organism>